<dbReference type="Proteomes" id="UP000501690">
    <property type="component" value="Linkage Group LG4"/>
</dbReference>
<reference evidence="2 3" key="1">
    <citation type="submission" date="2019-04" db="EMBL/GenBank/DDBJ databases">
        <title>An improved genome assembly and genetic linkage map for asparagus bean, Vigna unguiculata ssp. sesquipedialis.</title>
        <authorList>
            <person name="Xia Q."/>
            <person name="Zhang R."/>
            <person name="Dong Y."/>
        </authorList>
    </citation>
    <scope>NUCLEOTIDE SEQUENCE [LARGE SCALE GENOMIC DNA]</scope>
    <source>
        <tissue evidence="2">Leaf</tissue>
    </source>
</reference>
<proteinExistence type="predicted"/>
<keyword evidence="3" id="KW-1185">Reference proteome</keyword>
<feature type="compositionally biased region" description="Polar residues" evidence="1">
    <location>
        <begin position="1"/>
        <end position="10"/>
    </location>
</feature>
<dbReference type="AlphaFoldDB" id="A0A4D6LRK7"/>
<sequence length="69" mass="7668">MLFSQNTADSRLSEMRDSGGFTGSRSGEAFSPERDYASLKTEKGRLSELSWQGALWYSRLGETSSLGRK</sequence>
<name>A0A4D6LRK7_VIGUN</name>
<accession>A0A4D6LRK7</accession>
<evidence type="ECO:0000313" key="2">
    <source>
        <dbReference type="EMBL" id="QCD91120.1"/>
    </source>
</evidence>
<organism evidence="2 3">
    <name type="scientific">Vigna unguiculata</name>
    <name type="common">Cowpea</name>
    <dbReference type="NCBI Taxonomy" id="3917"/>
    <lineage>
        <taxon>Eukaryota</taxon>
        <taxon>Viridiplantae</taxon>
        <taxon>Streptophyta</taxon>
        <taxon>Embryophyta</taxon>
        <taxon>Tracheophyta</taxon>
        <taxon>Spermatophyta</taxon>
        <taxon>Magnoliopsida</taxon>
        <taxon>eudicotyledons</taxon>
        <taxon>Gunneridae</taxon>
        <taxon>Pentapetalae</taxon>
        <taxon>rosids</taxon>
        <taxon>fabids</taxon>
        <taxon>Fabales</taxon>
        <taxon>Fabaceae</taxon>
        <taxon>Papilionoideae</taxon>
        <taxon>50 kb inversion clade</taxon>
        <taxon>NPAAA clade</taxon>
        <taxon>indigoferoid/millettioid clade</taxon>
        <taxon>Phaseoleae</taxon>
        <taxon>Vigna</taxon>
    </lineage>
</organism>
<evidence type="ECO:0000313" key="3">
    <source>
        <dbReference type="Proteomes" id="UP000501690"/>
    </source>
</evidence>
<gene>
    <name evidence="2" type="ORF">DEO72_LG4g2084</name>
</gene>
<evidence type="ECO:0000256" key="1">
    <source>
        <dbReference type="SAM" id="MobiDB-lite"/>
    </source>
</evidence>
<feature type="region of interest" description="Disordered" evidence="1">
    <location>
        <begin position="1"/>
        <end position="36"/>
    </location>
</feature>
<dbReference type="EMBL" id="CP039348">
    <property type="protein sequence ID" value="QCD91120.1"/>
    <property type="molecule type" value="Genomic_DNA"/>
</dbReference>
<protein>
    <submittedName>
        <fullName evidence="2">Uncharacterized protein</fullName>
    </submittedName>
</protein>